<dbReference type="KEGG" id="nsp:BMF81_04137"/>
<evidence type="ECO:0000313" key="2">
    <source>
        <dbReference type="Proteomes" id="UP000244056"/>
    </source>
</evidence>
<accession>A0A2S0QAM4</accession>
<name>A0A2S0QAM4_NODSP</name>
<dbReference type="AlphaFoldDB" id="A0A2S0QAM4"/>
<organism evidence="1 2">
    <name type="scientific">Nodularia spumigena UHCC 0039</name>
    <dbReference type="NCBI Taxonomy" id="1914872"/>
    <lineage>
        <taxon>Bacteria</taxon>
        <taxon>Bacillati</taxon>
        <taxon>Cyanobacteriota</taxon>
        <taxon>Cyanophyceae</taxon>
        <taxon>Nostocales</taxon>
        <taxon>Nodulariaceae</taxon>
        <taxon>Nodularia</taxon>
    </lineage>
</organism>
<dbReference type="EMBL" id="CP020114">
    <property type="protein sequence ID" value="AVZ31421.1"/>
    <property type="molecule type" value="Genomic_DNA"/>
</dbReference>
<protein>
    <submittedName>
        <fullName evidence="1">Uncharacterized protein</fullName>
    </submittedName>
</protein>
<gene>
    <name evidence="1" type="ORF">BMF81_04137</name>
</gene>
<dbReference type="RefSeq" id="WP_157133638.1">
    <property type="nucleotide sequence ID" value="NZ_CAWNZE010000001.1"/>
</dbReference>
<dbReference type="Proteomes" id="UP000244056">
    <property type="component" value="Chromosome"/>
</dbReference>
<sequence length="58" mass="6715">MDVFTQLKEFRQAAYQCLCRAKDATFEMTDAILLTRNAYSLADLSMCPVFRQTTKTTR</sequence>
<reference evidence="1 2" key="1">
    <citation type="submission" date="2017-03" db="EMBL/GenBank/DDBJ databases">
        <title>Comparative genomics of the toxic Baltic Sea cyanobacteria Nodularia spumigena UHCC 0039 and its response on varying salinity.</title>
        <authorList>
            <person name="Teikari J.E."/>
        </authorList>
    </citation>
    <scope>NUCLEOTIDE SEQUENCE [LARGE SCALE GENOMIC DNA]</scope>
    <source>
        <strain evidence="1 2">UHCC 0039</strain>
    </source>
</reference>
<proteinExistence type="predicted"/>
<evidence type="ECO:0000313" key="1">
    <source>
        <dbReference type="EMBL" id="AVZ31421.1"/>
    </source>
</evidence>